<name>A0A1C5IPK2_9ACTN</name>
<dbReference type="AlphaFoldDB" id="A0A1C5IPK2"/>
<dbReference type="EMBL" id="LT607754">
    <property type="protein sequence ID" value="SCG60245.1"/>
    <property type="molecule type" value="Genomic_DNA"/>
</dbReference>
<sequence>MTIYPTDDRVRYSPSLHVWTVDTREHHSASASTILAAMLAYAAESGDMPDGCTCAPESFSYNGASGMQTSGALVHPIFRQGAVVIVGHGTATEHGPAQEQANASQCPLADAEGERQARDMAQAGQMDELWTLTEPFPIKPGILEPAPAGSKAPRVWTGEPLSVRGVGTIPDRHVHAATRADLTRLAGMAEHADRLASEAHAARTAAMEGPATVRRLASEAAMAGKALDTEEVSRLGRDLQEAADTAEAVAAGTRDAVEKVQHEVAAGIAERRDEYVTYLRDQAAHGLARLDAAIGELDATIADLMEIDRVRQTVDDPGAGRLFSAGSFLAGNAVEAARETRERAAATLAPLERAAAKVAKAKASQSA</sequence>
<proteinExistence type="predicted"/>
<evidence type="ECO:0000313" key="1">
    <source>
        <dbReference type="EMBL" id="SCG60245.1"/>
    </source>
</evidence>
<reference evidence="2" key="1">
    <citation type="submission" date="2016-06" db="EMBL/GenBank/DDBJ databases">
        <authorList>
            <person name="Varghese N."/>
            <person name="Submissions Spin"/>
        </authorList>
    </citation>
    <scope>NUCLEOTIDE SEQUENCE [LARGE SCALE GENOMIC DNA]</scope>
    <source>
        <strain evidence="2">DSM 43819</strain>
    </source>
</reference>
<keyword evidence="2" id="KW-1185">Reference proteome</keyword>
<dbReference type="OrthoDB" id="3339336at2"/>
<gene>
    <name evidence="1" type="ORF">GA0070613_3217</name>
</gene>
<protein>
    <submittedName>
        <fullName evidence="1">Uncharacterized protein</fullName>
    </submittedName>
</protein>
<organism evidence="1 2">
    <name type="scientific">Micromonospora inositola</name>
    <dbReference type="NCBI Taxonomy" id="47865"/>
    <lineage>
        <taxon>Bacteria</taxon>
        <taxon>Bacillati</taxon>
        <taxon>Actinomycetota</taxon>
        <taxon>Actinomycetes</taxon>
        <taxon>Micromonosporales</taxon>
        <taxon>Micromonosporaceae</taxon>
        <taxon>Micromonospora</taxon>
    </lineage>
</organism>
<accession>A0A1C5IPK2</accession>
<evidence type="ECO:0000313" key="2">
    <source>
        <dbReference type="Proteomes" id="UP000198221"/>
    </source>
</evidence>
<dbReference type="RefSeq" id="WP_089013011.1">
    <property type="nucleotide sequence ID" value="NZ_LT607754.1"/>
</dbReference>
<dbReference type="Proteomes" id="UP000198221">
    <property type="component" value="Chromosome I"/>
</dbReference>